<protein>
    <submittedName>
        <fullName evidence="1">Uncharacterized protein</fullName>
    </submittedName>
</protein>
<reference evidence="1 2" key="1">
    <citation type="submission" date="2020-02" db="EMBL/GenBank/DDBJ databases">
        <title>The draft genome of Grimontia sedimenta sp. nov., isolated from benthic sediments near coral reefs south of Kuwait.</title>
        <authorList>
            <person name="Mahmoud H.M."/>
            <person name="Jose L."/>
            <person name="Eapen S."/>
        </authorList>
    </citation>
    <scope>NUCLEOTIDE SEQUENCE [LARGE SCALE GENOMIC DNA]</scope>
    <source>
        <strain evidence="1 2">S25</strain>
    </source>
</reference>
<comment type="caution">
    <text evidence="1">The sequence shown here is derived from an EMBL/GenBank/DDBJ whole genome shotgun (WGS) entry which is preliminary data.</text>
</comment>
<dbReference type="AlphaFoldDB" id="A0A6M1RC79"/>
<dbReference type="EMBL" id="JAALDL010000028">
    <property type="protein sequence ID" value="NGO00286.1"/>
    <property type="molecule type" value="Genomic_DNA"/>
</dbReference>
<dbReference type="Proteomes" id="UP000473008">
    <property type="component" value="Unassembled WGS sequence"/>
</dbReference>
<name>A0A6M1RC79_9GAMM</name>
<keyword evidence="2" id="KW-1185">Reference proteome</keyword>
<accession>A0A6M1RC79</accession>
<proteinExistence type="predicted"/>
<sequence>MDKSEYFAQQLKRDLIDNELHKSLLELKMVNPNSVVENENHKKFLELYQDLATNGDNVIIDEYIEFCVINTVSMLLAGIDGSFDIGTISEGLELSLDGEIISGSLREEFGAAFEDDLD</sequence>
<gene>
    <name evidence="1" type="ORF">G5S52_22495</name>
</gene>
<organism evidence="1 2">
    <name type="scientific">Grimontia sedimenti</name>
    <dbReference type="NCBI Taxonomy" id="2711294"/>
    <lineage>
        <taxon>Bacteria</taxon>
        <taxon>Pseudomonadati</taxon>
        <taxon>Pseudomonadota</taxon>
        <taxon>Gammaproteobacteria</taxon>
        <taxon>Vibrionales</taxon>
        <taxon>Vibrionaceae</taxon>
        <taxon>Grimontia</taxon>
    </lineage>
</organism>
<dbReference type="RefSeq" id="WP_165018674.1">
    <property type="nucleotide sequence ID" value="NZ_JAALDL010000028.1"/>
</dbReference>
<evidence type="ECO:0000313" key="2">
    <source>
        <dbReference type="Proteomes" id="UP000473008"/>
    </source>
</evidence>
<evidence type="ECO:0000313" key="1">
    <source>
        <dbReference type="EMBL" id="NGO00286.1"/>
    </source>
</evidence>